<gene>
    <name evidence="2" type="ORF">chiPu_0021602</name>
</gene>
<dbReference type="PANTHER" id="PTHR14907">
    <property type="entry name" value="FI14130P"/>
    <property type="match status" value="1"/>
</dbReference>
<sequence length="84" mass="9824">MFLPHCHTGQADPEPLTPRAKVRRSQQQNLEVLKQHNYWLTKEVSRKSQRITQLEHEKAILIKQLLDDQLEGYSYTACDSSTFV</sequence>
<feature type="region of interest" description="Disordered" evidence="1">
    <location>
        <begin position="1"/>
        <end position="21"/>
    </location>
</feature>
<accession>A0A401RIL1</accession>
<evidence type="ECO:0000313" key="2">
    <source>
        <dbReference type="EMBL" id="GCC17960.1"/>
    </source>
</evidence>
<name>A0A401RIL1_CHIPU</name>
<evidence type="ECO:0000313" key="3">
    <source>
        <dbReference type="Proteomes" id="UP000287033"/>
    </source>
</evidence>
<dbReference type="InterPro" id="IPR026828">
    <property type="entry name" value="SAPC2_1/2"/>
</dbReference>
<organism evidence="2 3">
    <name type="scientific">Chiloscyllium punctatum</name>
    <name type="common">Brownbanded bambooshark</name>
    <name type="synonym">Hemiscyllium punctatum</name>
    <dbReference type="NCBI Taxonomy" id="137246"/>
    <lineage>
        <taxon>Eukaryota</taxon>
        <taxon>Metazoa</taxon>
        <taxon>Chordata</taxon>
        <taxon>Craniata</taxon>
        <taxon>Vertebrata</taxon>
        <taxon>Chondrichthyes</taxon>
        <taxon>Elasmobranchii</taxon>
        <taxon>Galeomorphii</taxon>
        <taxon>Galeoidea</taxon>
        <taxon>Orectolobiformes</taxon>
        <taxon>Hemiscylliidae</taxon>
        <taxon>Chiloscyllium</taxon>
    </lineage>
</organism>
<dbReference type="Proteomes" id="UP000287033">
    <property type="component" value="Unassembled WGS sequence"/>
</dbReference>
<dbReference type="OrthoDB" id="10035013at2759"/>
<dbReference type="PANTHER" id="PTHR14907:SF4">
    <property type="entry name" value="SUPPRESSOR APC DOMAIN-CONTAINING PROTEIN 1"/>
    <property type="match status" value="1"/>
</dbReference>
<protein>
    <submittedName>
        <fullName evidence="2">Uncharacterized protein</fullName>
    </submittedName>
</protein>
<proteinExistence type="predicted"/>
<keyword evidence="3" id="KW-1185">Reference proteome</keyword>
<comment type="caution">
    <text evidence="2">The sequence shown here is derived from an EMBL/GenBank/DDBJ whole genome shotgun (WGS) entry which is preliminary data.</text>
</comment>
<evidence type="ECO:0000256" key="1">
    <source>
        <dbReference type="SAM" id="MobiDB-lite"/>
    </source>
</evidence>
<dbReference type="EMBL" id="BEZZ01004289">
    <property type="protein sequence ID" value="GCC17960.1"/>
    <property type="molecule type" value="Genomic_DNA"/>
</dbReference>
<reference evidence="2 3" key="1">
    <citation type="journal article" date="2018" name="Nat. Ecol. Evol.">
        <title>Shark genomes provide insights into elasmobranch evolution and the origin of vertebrates.</title>
        <authorList>
            <person name="Hara Y"/>
            <person name="Yamaguchi K"/>
            <person name="Onimaru K"/>
            <person name="Kadota M"/>
            <person name="Koyanagi M"/>
            <person name="Keeley SD"/>
            <person name="Tatsumi K"/>
            <person name="Tanaka K"/>
            <person name="Motone F"/>
            <person name="Kageyama Y"/>
            <person name="Nozu R"/>
            <person name="Adachi N"/>
            <person name="Nishimura O"/>
            <person name="Nakagawa R"/>
            <person name="Tanegashima C"/>
            <person name="Kiyatake I"/>
            <person name="Matsumoto R"/>
            <person name="Murakumo K"/>
            <person name="Nishida K"/>
            <person name="Terakita A"/>
            <person name="Kuratani S"/>
            <person name="Sato K"/>
            <person name="Hyodo S Kuraku.S."/>
        </authorList>
    </citation>
    <scope>NUCLEOTIDE SEQUENCE [LARGE SCALE GENOMIC DNA]</scope>
</reference>
<dbReference type="AlphaFoldDB" id="A0A401RIL1"/>